<comment type="similarity">
    <text evidence="2">Belongs to the RUS1 family.</text>
</comment>
<protein>
    <recommendedName>
        <fullName evidence="7">Protein root UVB sensitive/RUS domain-containing protein</fullName>
    </recommendedName>
</protein>
<feature type="transmembrane region" description="Helical" evidence="6">
    <location>
        <begin position="167"/>
        <end position="187"/>
    </location>
</feature>
<keyword evidence="5 6" id="KW-0472">Membrane</keyword>
<dbReference type="PANTHER" id="PTHR12770">
    <property type="entry name" value="RUS1 FAMILY PROTEIN C16ORF58"/>
    <property type="match status" value="1"/>
</dbReference>
<sequence length="435" mass="49334">MFTPKKNNPVEDNEPLLIEEAYSGEAVHEYMIKDRKSSNIIKRPLRQHIHNARALFAEIFMPQGYPQTVSSDYLEYQKWDTLQAFASSQNGALATLAVLKGAGVGNEQATVLAAALTWLLKDGVGMIARIVFAWARGSKLDSDNKQWRLIADFLNDFSFMVELFAVYLPRLFFAPLACFAAFVRAIVDVSGRTTRMAVIRHQARRDNLADVAAKDGSQETLVNVFSLLCSLMLLPTVEGNALLIWLFYFSFTYVHLYSNYRAAKSLEFDTLNQARFHISVRHYLNNGKAPSVQYCNAKEPILVPLIKSFCHLNLGCPLSSLPKNISVLEFLSKEIEEKNNICWKWTGKLLCVVDKIEKIGWMVAVDGATQEDMFNSLFSLEYFGLTKSWPTEEEICQFRESMTAQGWSLQTNQLNIDEWRFSKSNVANGVVKKEN</sequence>
<accession>A0A6V7U5N4</accession>
<organism evidence="8 9">
    <name type="scientific">Meloidogyne enterolobii</name>
    <name type="common">Root-knot nematode worm</name>
    <name type="synonym">Meloidogyne mayaguensis</name>
    <dbReference type="NCBI Taxonomy" id="390850"/>
    <lineage>
        <taxon>Eukaryota</taxon>
        <taxon>Metazoa</taxon>
        <taxon>Ecdysozoa</taxon>
        <taxon>Nematoda</taxon>
        <taxon>Chromadorea</taxon>
        <taxon>Rhabditida</taxon>
        <taxon>Tylenchina</taxon>
        <taxon>Tylenchomorpha</taxon>
        <taxon>Tylenchoidea</taxon>
        <taxon>Meloidogynidae</taxon>
        <taxon>Meloidogyninae</taxon>
        <taxon>Meloidogyne</taxon>
    </lineage>
</organism>
<gene>
    <name evidence="8" type="ORF">MENT_LOCUS8726</name>
</gene>
<reference evidence="8 9" key="1">
    <citation type="submission" date="2020-08" db="EMBL/GenBank/DDBJ databases">
        <authorList>
            <person name="Koutsovoulos G."/>
            <person name="Danchin GJ E."/>
        </authorList>
    </citation>
    <scope>NUCLEOTIDE SEQUENCE [LARGE SCALE GENOMIC DNA]</scope>
</reference>
<feature type="transmembrane region" description="Helical" evidence="6">
    <location>
        <begin position="224"/>
        <end position="251"/>
    </location>
</feature>
<dbReference type="InterPro" id="IPR054549">
    <property type="entry name" value="UVB_sens_RUS_dom"/>
</dbReference>
<dbReference type="Proteomes" id="UP000580250">
    <property type="component" value="Unassembled WGS sequence"/>
</dbReference>
<feature type="domain" description="Protein root UVB sensitive/RUS" evidence="7">
    <location>
        <begin position="48"/>
        <end position="286"/>
    </location>
</feature>
<dbReference type="Pfam" id="PF04884">
    <property type="entry name" value="UVB_sens_prot"/>
    <property type="match status" value="1"/>
</dbReference>
<name>A0A6V7U5N4_MELEN</name>
<dbReference type="PANTHER" id="PTHR12770:SF31">
    <property type="entry name" value="RUS FAMILY MEMBER 1"/>
    <property type="match status" value="1"/>
</dbReference>
<dbReference type="GO" id="GO:0016020">
    <property type="term" value="C:membrane"/>
    <property type="evidence" value="ECO:0007669"/>
    <property type="project" value="UniProtKB-SubCell"/>
</dbReference>
<evidence type="ECO:0000313" key="8">
    <source>
        <dbReference type="EMBL" id="CAD2146773.1"/>
    </source>
</evidence>
<dbReference type="InterPro" id="IPR006968">
    <property type="entry name" value="RUS_fam"/>
</dbReference>
<evidence type="ECO:0000256" key="4">
    <source>
        <dbReference type="ARBA" id="ARBA00022989"/>
    </source>
</evidence>
<evidence type="ECO:0000313" key="9">
    <source>
        <dbReference type="Proteomes" id="UP000580250"/>
    </source>
</evidence>
<keyword evidence="4 6" id="KW-1133">Transmembrane helix</keyword>
<proteinExistence type="inferred from homology"/>
<evidence type="ECO:0000256" key="5">
    <source>
        <dbReference type="ARBA" id="ARBA00023136"/>
    </source>
</evidence>
<dbReference type="AlphaFoldDB" id="A0A6V7U5N4"/>
<keyword evidence="3 6" id="KW-0812">Transmembrane</keyword>
<evidence type="ECO:0000259" key="7">
    <source>
        <dbReference type="Pfam" id="PF04884"/>
    </source>
</evidence>
<comment type="caution">
    <text evidence="8">The sequence shown here is derived from an EMBL/GenBank/DDBJ whole genome shotgun (WGS) entry which is preliminary data.</text>
</comment>
<evidence type="ECO:0000256" key="6">
    <source>
        <dbReference type="SAM" id="Phobius"/>
    </source>
</evidence>
<evidence type="ECO:0000256" key="2">
    <source>
        <dbReference type="ARBA" id="ARBA00007558"/>
    </source>
</evidence>
<comment type="subcellular location">
    <subcellularLocation>
        <location evidence="1">Membrane</location>
    </subcellularLocation>
</comment>
<dbReference type="EMBL" id="CAJEWN010000038">
    <property type="protein sequence ID" value="CAD2146773.1"/>
    <property type="molecule type" value="Genomic_DNA"/>
</dbReference>
<dbReference type="OrthoDB" id="364779at2759"/>
<evidence type="ECO:0000256" key="3">
    <source>
        <dbReference type="ARBA" id="ARBA00022692"/>
    </source>
</evidence>
<evidence type="ECO:0000256" key="1">
    <source>
        <dbReference type="ARBA" id="ARBA00004370"/>
    </source>
</evidence>